<dbReference type="AlphaFoldDB" id="H7ENX3"/>
<dbReference type="STRING" id="907348.TresaDRAFT_0079"/>
<dbReference type="eggNOG" id="COG0739">
    <property type="taxonomic scope" value="Bacteria"/>
</dbReference>
<evidence type="ECO:0000313" key="3">
    <source>
        <dbReference type="EMBL" id="EIC00606.1"/>
    </source>
</evidence>
<evidence type="ECO:0000256" key="1">
    <source>
        <dbReference type="SAM" id="SignalP"/>
    </source>
</evidence>
<dbReference type="CDD" id="cd12797">
    <property type="entry name" value="M23_peptidase"/>
    <property type="match status" value="1"/>
</dbReference>
<dbReference type="RefSeq" id="WP_002706264.1">
    <property type="nucleotide sequence ID" value="NZ_AGRW01000054.1"/>
</dbReference>
<keyword evidence="1" id="KW-0732">Signal</keyword>
<comment type="caution">
    <text evidence="3">The sequence shown here is derived from an EMBL/GenBank/DDBJ whole genome shotgun (WGS) entry which is preliminary data.</text>
</comment>
<dbReference type="InterPro" id="IPR016047">
    <property type="entry name" value="M23ase_b-sheet_dom"/>
</dbReference>
<sequence length="329" mass="35044">MRMSAIRWLSSALALALAVLPAGAETATFPARSGSGAGVTAWWQGKVCPGDAVFVRLALGENAPSGKIGGSLEFEKDGKKVGTAEFYEVPDSSGRGRRMALAGIPLSSYLSAGKGTATARLTAGGAEIQPAMMPIEIVAKEFVKETIQLDAANTAIKTNDSDERWRQISKLNKILGTRTDADVFSLAPMLPPTGATRRTSFFADRRIFAYSNGKSSTSLHYGIDYGIPTGSKVRSCAAGKVVLAEMRITTGWSIVIEHLPGLYSLYYHLSKMDVGVGDMVSAGQQIALSGATGLATGPHLHWEMRLNMEAVSPDFFTGDFTFEEAVRNP</sequence>
<dbReference type="SUPFAM" id="SSF51261">
    <property type="entry name" value="Duplicated hybrid motif"/>
    <property type="match status" value="1"/>
</dbReference>
<dbReference type="Proteomes" id="UP000003571">
    <property type="component" value="Unassembled WGS sequence"/>
</dbReference>
<dbReference type="InterPro" id="IPR011055">
    <property type="entry name" value="Dup_hybrid_motif"/>
</dbReference>
<dbReference type="OrthoDB" id="305469at2"/>
<name>H7ENX3_9SPIR</name>
<feature type="domain" description="M23ase beta-sheet core" evidence="2">
    <location>
        <begin position="219"/>
        <end position="313"/>
    </location>
</feature>
<organism evidence="3 4">
    <name type="scientific">Treponema saccharophilum DSM 2985</name>
    <dbReference type="NCBI Taxonomy" id="907348"/>
    <lineage>
        <taxon>Bacteria</taxon>
        <taxon>Pseudomonadati</taxon>
        <taxon>Spirochaetota</taxon>
        <taxon>Spirochaetia</taxon>
        <taxon>Spirochaetales</taxon>
        <taxon>Treponemataceae</taxon>
        <taxon>Treponema</taxon>
    </lineage>
</organism>
<dbReference type="Pfam" id="PF01551">
    <property type="entry name" value="Peptidase_M23"/>
    <property type="match status" value="1"/>
</dbReference>
<accession>H7ENX3</accession>
<reference evidence="3 4" key="1">
    <citation type="submission" date="2011-09" db="EMBL/GenBank/DDBJ databases">
        <title>The draft genome of Treponema saccharophilum DSM 2985.</title>
        <authorList>
            <consortium name="US DOE Joint Genome Institute (JGI-PGF)"/>
            <person name="Lucas S."/>
            <person name="Copeland A."/>
            <person name="Lapidus A."/>
            <person name="Glavina del Rio T."/>
            <person name="Dalin E."/>
            <person name="Tice H."/>
            <person name="Bruce D."/>
            <person name="Goodwin L."/>
            <person name="Pitluck S."/>
            <person name="Peters L."/>
            <person name="Kyrpides N."/>
            <person name="Mavromatis K."/>
            <person name="Ivanova N."/>
            <person name="Markowitz V."/>
            <person name="Cheng J.-F."/>
            <person name="Hugenholtz P."/>
            <person name="Woyke T."/>
            <person name="Wu D."/>
            <person name="Gronow S."/>
            <person name="Wellnitz S."/>
            <person name="Brambilla E."/>
            <person name="Klenk H.-P."/>
            <person name="Eisen J.A."/>
        </authorList>
    </citation>
    <scope>NUCLEOTIDE SEQUENCE [LARGE SCALE GENOMIC DNA]</scope>
    <source>
        <strain evidence="3 4">DSM 2985</strain>
    </source>
</reference>
<dbReference type="PATRIC" id="fig|907348.3.peg.2660"/>
<dbReference type="Gene3D" id="2.70.70.10">
    <property type="entry name" value="Glucose Permease (Domain IIA)"/>
    <property type="match status" value="1"/>
</dbReference>
<dbReference type="EMBL" id="AGRW01000054">
    <property type="protein sequence ID" value="EIC00606.1"/>
    <property type="molecule type" value="Genomic_DNA"/>
</dbReference>
<evidence type="ECO:0000259" key="2">
    <source>
        <dbReference type="Pfam" id="PF01551"/>
    </source>
</evidence>
<proteinExistence type="predicted"/>
<dbReference type="GO" id="GO:0004222">
    <property type="term" value="F:metalloendopeptidase activity"/>
    <property type="evidence" value="ECO:0007669"/>
    <property type="project" value="TreeGrafter"/>
</dbReference>
<gene>
    <name evidence="3" type="ORF">TresaDRAFT_0079</name>
</gene>
<dbReference type="PANTHER" id="PTHR21666">
    <property type="entry name" value="PEPTIDASE-RELATED"/>
    <property type="match status" value="1"/>
</dbReference>
<feature type="signal peptide" evidence="1">
    <location>
        <begin position="1"/>
        <end position="24"/>
    </location>
</feature>
<dbReference type="InterPro" id="IPR050570">
    <property type="entry name" value="Cell_wall_metabolism_enzyme"/>
</dbReference>
<dbReference type="PANTHER" id="PTHR21666:SF270">
    <property type="entry name" value="MUREIN HYDROLASE ACTIVATOR ENVC"/>
    <property type="match status" value="1"/>
</dbReference>
<keyword evidence="4" id="KW-1185">Reference proteome</keyword>
<evidence type="ECO:0000313" key="4">
    <source>
        <dbReference type="Proteomes" id="UP000003571"/>
    </source>
</evidence>
<feature type="chain" id="PRO_5003610274" evidence="1">
    <location>
        <begin position="25"/>
        <end position="329"/>
    </location>
</feature>
<protein>
    <submittedName>
        <fullName evidence="3">Peptidase M23</fullName>
    </submittedName>
</protein>